<dbReference type="PROSITE" id="PS50835">
    <property type="entry name" value="IG_LIKE"/>
    <property type="match status" value="6"/>
</dbReference>
<evidence type="ECO:0000256" key="2">
    <source>
        <dbReference type="ARBA" id="ARBA00023157"/>
    </source>
</evidence>
<dbReference type="SUPFAM" id="SSF49265">
    <property type="entry name" value="Fibronectin type III"/>
    <property type="match status" value="2"/>
</dbReference>
<feature type="domain" description="Fibronectin type-III" evidence="5">
    <location>
        <begin position="1187"/>
        <end position="1283"/>
    </location>
</feature>
<dbReference type="InterPro" id="IPR036179">
    <property type="entry name" value="Ig-like_dom_sf"/>
</dbReference>
<dbReference type="SMART" id="SM00409">
    <property type="entry name" value="IG"/>
    <property type="match status" value="6"/>
</dbReference>
<dbReference type="Proteomes" id="UP001186944">
    <property type="component" value="Unassembled WGS sequence"/>
</dbReference>
<dbReference type="FunFam" id="2.60.40.10:FF:000028">
    <property type="entry name" value="Neuronal cell adhesion molecule"/>
    <property type="match status" value="1"/>
</dbReference>
<feature type="domain" description="Fibronectin type-III" evidence="5">
    <location>
        <begin position="1082"/>
        <end position="1182"/>
    </location>
</feature>
<dbReference type="InterPro" id="IPR016187">
    <property type="entry name" value="CTDL_fold"/>
</dbReference>
<evidence type="ECO:0000256" key="1">
    <source>
        <dbReference type="ARBA" id="ARBA00022737"/>
    </source>
</evidence>
<dbReference type="InterPro" id="IPR013783">
    <property type="entry name" value="Ig-like_fold"/>
</dbReference>
<protein>
    <recommendedName>
        <fullName evidence="8">Contactin</fullName>
    </recommendedName>
</protein>
<dbReference type="PANTHER" id="PTHR44170:SF6">
    <property type="entry name" value="CONTACTIN"/>
    <property type="match status" value="1"/>
</dbReference>
<dbReference type="FunFam" id="2.60.40.10:FF:000035">
    <property type="entry name" value="Contactin 1"/>
    <property type="match status" value="1"/>
</dbReference>
<reference evidence="6" key="1">
    <citation type="submission" date="2019-08" db="EMBL/GenBank/DDBJ databases">
        <title>The improved chromosome-level genome for the pearl oyster Pinctada fucata martensii using PacBio sequencing and Hi-C.</title>
        <authorList>
            <person name="Zheng Z."/>
        </authorList>
    </citation>
    <scope>NUCLEOTIDE SEQUENCE</scope>
    <source>
        <strain evidence="6">ZZ-2019</strain>
        <tissue evidence="6">Adductor muscle</tissue>
    </source>
</reference>
<feature type="domain" description="Ig-like" evidence="4">
    <location>
        <begin position="247"/>
        <end position="338"/>
    </location>
</feature>
<comment type="caution">
    <text evidence="6">The sequence shown here is derived from an EMBL/GenBank/DDBJ whole genome shotgun (WGS) entry which is preliminary data.</text>
</comment>
<dbReference type="GO" id="GO:0007411">
    <property type="term" value="P:axon guidance"/>
    <property type="evidence" value="ECO:0007669"/>
    <property type="project" value="TreeGrafter"/>
</dbReference>
<dbReference type="PROSITE" id="PS50853">
    <property type="entry name" value="FN3"/>
    <property type="match status" value="4"/>
</dbReference>
<dbReference type="CDD" id="cd00037">
    <property type="entry name" value="CLECT"/>
    <property type="match status" value="1"/>
</dbReference>
<dbReference type="InterPro" id="IPR003599">
    <property type="entry name" value="Ig_sub"/>
</dbReference>
<dbReference type="InterPro" id="IPR007110">
    <property type="entry name" value="Ig-like_dom"/>
</dbReference>
<evidence type="ECO:0008006" key="8">
    <source>
        <dbReference type="Google" id="ProtNLM"/>
    </source>
</evidence>
<feature type="domain" description="C-type lectin" evidence="3">
    <location>
        <begin position="84"/>
        <end position="215"/>
    </location>
</feature>
<feature type="domain" description="Ig-like" evidence="4">
    <location>
        <begin position="462"/>
        <end position="555"/>
    </location>
</feature>
<dbReference type="SMART" id="SM00408">
    <property type="entry name" value="IGc2"/>
    <property type="match status" value="4"/>
</dbReference>
<dbReference type="EMBL" id="VSWD01000003">
    <property type="protein sequence ID" value="KAK3105542.1"/>
    <property type="molecule type" value="Genomic_DNA"/>
</dbReference>
<feature type="domain" description="Ig-like" evidence="4">
    <location>
        <begin position="655"/>
        <end position="748"/>
    </location>
</feature>
<feature type="domain" description="Fibronectin type-III" evidence="5">
    <location>
        <begin position="853"/>
        <end position="964"/>
    </location>
</feature>
<dbReference type="PANTHER" id="PTHR44170">
    <property type="entry name" value="PROTEIN SIDEKICK"/>
    <property type="match status" value="1"/>
</dbReference>
<proteinExistence type="predicted"/>
<dbReference type="Pfam" id="PF13927">
    <property type="entry name" value="Ig_3"/>
    <property type="match status" value="3"/>
</dbReference>
<dbReference type="GO" id="GO:0030424">
    <property type="term" value="C:axon"/>
    <property type="evidence" value="ECO:0007669"/>
    <property type="project" value="TreeGrafter"/>
</dbReference>
<dbReference type="GO" id="GO:0005886">
    <property type="term" value="C:plasma membrane"/>
    <property type="evidence" value="ECO:0007669"/>
    <property type="project" value="TreeGrafter"/>
</dbReference>
<dbReference type="SMART" id="SM00060">
    <property type="entry name" value="FN3"/>
    <property type="match status" value="4"/>
</dbReference>
<feature type="domain" description="Ig-like" evidence="4">
    <location>
        <begin position="346"/>
        <end position="444"/>
    </location>
</feature>
<feature type="domain" description="Ig-like" evidence="4">
    <location>
        <begin position="753"/>
        <end position="842"/>
    </location>
</feature>
<name>A0AA88YPK2_PINIB</name>
<dbReference type="InterPro" id="IPR003961">
    <property type="entry name" value="FN3_dom"/>
</dbReference>
<dbReference type="InterPro" id="IPR036116">
    <property type="entry name" value="FN3_sf"/>
</dbReference>
<feature type="domain" description="Fibronectin type-III" evidence="5">
    <location>
        <begin position="969"/>
        <end position="1077"/>
    </location>
</feature>
<dbReference type="GO" id="GO:0098609">
    <property type="term" value="P:cell-cell adhesion"/>
    <property type="evidence" value="ECO:0007669"/>
    <property type="project" value="TreeGrafter"/>
</dbReference>
<sequence length="1448" mass="162980">MSKGSRQQVISKVIWVKITIGNNAELYGLLLIFFKIPSSHSNSHGLIVKKKFKMWLHYMSVLVTLSSVSAQIYDCPGDWVTYYQGQRCYKMIPTPEATAEEAVVRCNEEVSGSYVVSLNTPDEQNFVANMLLTMTQFRETIWLTSGMKVPPADSPTGYAWQGDNSDVEFGMTSGYWNQNEPNPSGGNRIALAFDNRGTYGWRMVESNRKLAFICEISQADAYKIITPERDFFFGIAPSDFDTVKYGPRFITQPEDVVMVAKTKSLFIECRALAYPLPNYRWYRGENFDELITTNTDVRYTLTNGRLTIQNPDDTDQNTYRCEAENEFGKIISSPAVITFGYLGEFPNVQTSTINTPAYEGASINIEVPNYKPNVVFNWQRQRNNDFRPNFIYTETTPYIFISANGRLYFAEVTKVDEAEYFCQVTLAGVRGNAEGSAQPPSSVSLPIQLNILNQAAKTDWGPIIQNDFIAVFPSPPLVGDVVRFECFAYGSANSYMSTWSYSWRKKNGFLPTNRLRFLDLNRVMIIEDAKPEDDGTYVCEVTRGSNRAVKEYTLTLEAKPYFLLPLEDKHLDRGEQMSWTCLAGGLPRPTYSWFKNGQPLIANTLSGSGITINDNILTISSADINRHTGMYQCGAINTHGTTYSGAQIRVLSFAPNFLKYPLPESIDGAIRGNITIPCVPEGAPKPIIKWRKNNADLGLTPSTSTTGRLQMLPNNYLLIRELSVADAGIYECVAENSEGSVSSYTRLYVKTGTTIFSRPLPETQVKENQTALILCQASYDPALDLIYVWKFNGRMLDIKNNPFYEKTTAYNAYGLYVKMAQFIHEGEYECIAKTPLNEATASGYLRVNGRPGEPVGVYADPTTTTQTSVQINWFEGDNQGYPVSYFIVETELDIEPNLWFSPGTSTIMANAATVSGNAVDNNMKVYVIDGLNPGNAYRFRLRAVNREGVGPPSLPTSFIKTQQAPPMYPPQNITGGNGSVGDLQIKWMKLPPKLHGGENLGYNIFYRLYKEAINSDDELWRKATINQWDMEQVVVQVGKDARGEINFYRLYEVKIQAYNDAGIGPNSSVAFIYSAMGMPAGAPQKVFAEGYNSTSLDVTWIKVPNTREAMKGVVWGYQVNYWLQADTSVNPYKISIRFWGDVDHGRVIGLEADTYYYCEVQVFNEAGLGPLSDKYPAETFNPAPLLYPEKLEVFSHDSESVRLHWRGVSTGTSEDTLKGYIIFVWQANENYRSAKEYETGKNPTEYILTGIEMNYVYAARVAGFSDGGIGKKSPTVYFTLYGNRYLASDFNFTDRYIDDVLSINNPKLADYLSRIYPSELEVKETTEANNSASYLDIMLSYDTDGHMNNSFYDKREDFNFSKLSFSGSNIPSSPAYGVFISQLIRYARASTKYTNFVLRARRLSDKLLSQGYVCDRLTSSLRKFYGRYGELVIHYDVPLSRMVDDILS</sequence>
<dbReference type="Gene3D" id="3.10.100.10">
    <property type="entry name" value="Mannose-Binding Protein A, subunit A"/>
    <property type="match status" value="1"/>
</dbReference>
<dbReference type="SUPFAM" id="SSF56436">
    <property type="entry name" value="C-type lectin-like"/>
    <property type="match status" value="1"/>
</dbReference>
<dbReference type="SUPFAM" id="SSF48726">
    <property type="entry name" value="Immunoglobulin"/>
    <property type="match status" value="6"/>
</dbReference>
<evidence type="ECO:0000313" key="7">
    <source>
        <dbReference type="Proteomes" id="UP001186944"/>
    </source>
</evidence>
<keyword evidence="2" id="KW-1015">Disulfide bond</keyword>
<evidence type="ECO:0000259" key="4">
    <source>
        <dbReference type="PROSITE" id="PS50835"/>
    </source>
</evidence>
<dbReference type="PROSITE" id="PS50041">
    <property type="entry name" value="C_TYPE_LECTIN_2"/>
    <property type="match status" value="1"/>
</dbReference>
<gene>
    <name evidence="6" type="ORF">FSP39_000096</name>
</gene>
<evidence type="ECO:0000259" key="3">
    <source>
        <dbReference type="PROSITE" id="PS50041"/>
    </source>
</evidence>
<dbReference type="CDD" id="cd00063">
    <property type="entry name" value="FN3"/>
    <property type="match status" value="4"/>
</dbReference>
<dbReference type="InterPro" id="IPR016186">
    <property type="entry name" value="C-type_lectin-like/link_sf"/>
</dbReference>
<dbReference type="InterPro" id="IPR001304">
    <property type="entry name" value="C-type_lectin-like"/>
</dbReference>
<evidence type="ECO:0000313" key="6">
    <source>
        <dbReference type="EMBL" id="KAK3105542.1"/>
    </source>
</evidence>
<feature type="domain" description="Ig-like" evidence="4">
    <location>
        <begin position="560"/>
        <end position="649"/>
    </location>
</feature>
<dbReference type="Pfam" id="PF00041">
    <property type="entry name" value="fn3"/>
    <property type="match status" value="2"/>
</dbReference>
<accession>A0AA88YPK2</accession>
<keyword evidence="1" id="KW-0677">Repeat</keyword>
<keyword evidence="7" id="KW-1185">Reference proteome</keyword>
<organism evidence="6 7">
    <name type="scientific">Pinctada imbricata</name>
    <name type="common">Atlantic pearl-oyster</name>
    <name type="synonym">Pinctada martensii</name>
    <dbReference type="NCBI Taxonomy" id="66713"/>
    <lineage>
        <taxon>Eukaryota</taxon>
        <taxon>Metazoa</taxon>
        <taxon>Spiralia</taxon>
        <taxon>Lophotrochozoa</taxon>
        <taxon>Mollusca</taxon>
        <taxon>Bivalvia</taxon>
        <taxon>Autobranchia</taxon>
        <taxon>Pteriomorphia</taxon>
        <taxon>Pterioida</taxon>
        <taxon>Pterioidea</taxon>
        <taxon>Pteriidae</taxon>
        <taxon>Pinctada</taxon>
    </lineage>
</organism>
<dbReference type="Gene3D" id="2.60.40.10">
    <property type="entry name" value="Immunoglobulins"/>
    <property type="match status" value="10"/>
</dbReference>
<dbReference type="SMART" id="SM00034">
    <property type="entry name" value="CLECT"/>
    <property type="match status" value="1"/>
</dbReference>
<evidence type="ECO:0000259" key="5">
    <source>
        <dbReference type="PROSITE" id="PS50853"/>
    </source>
</evidence>
<dbReference type="InterPro" id="IPR003598">
    <property type="entry name" value="Ig_sub2"/>
</dbReference>